<proteinExistence type="predicted"/>
<accession>Q0FI93</accession>
<dbReference type="RefSeq" id="WP_007800164.1">
    <property type="nucleotide sequence ID" value="NZ_DS022276.1"/>
</dbReference>
<sequence length="221" mass="24566">MSVMGAQFQIPRVRPGRAGKTPVAIWDLLVWAFQSERVSLDFDELASAAGERPGVSMEWVMMQRANLGCAIDGGGRSEPHPDADLVASAVSCLPEGCGGRRMAIWIADLARQGRTPDWGQGVSPSCQPVAWRQCKYGRYAEREIWTGPGRWPTPQLGKSDGYACRVVFSGLASERAARRREWLAWWGALLELQTTFEIRCDLTGFVVTREMPPRSPWKKEA</sequence>
<protein>
    <submittedName>
        <fullName evidence="1">Uncharacterized protein</fullName>
    </submittedName>
</protein>
<name>Q0FI93_SALBH</name>
<dbReference type="HOGENOM" id="CLU_1189416_0_0_5"/>
<evidence type="ECO:0000313" key="2">
    <source>
        <dbReference type="Proteomes" id="UP000006230"/>
    </source>
</evidence>
<dbReference type="EMBL" id="AATQ01000061">
    <property type="protein sequence ID" value="EAU43923.1"/>
    <property type="molecule type" value="Genomic_DNA"/>
</dbReference>
<comment type="caution">
    <text evidence="1">The sequence shown here is derived from an EMBL/GenBank/DDBJ whole genome shotgun (WGS) entry which is preliminary data.</text>
</comment>
<keyword evidence="2" id="KW-1185">Reference proteome</keyword>
<gene>
    <name evidence="1" type="ORF">R2601_23930</name>
</gene>
<dbReference type="AlphaFoldDB" id="Q0FI93"/>
<dbReference type="eggNOG" id="ENOG5032CGN">
    <property type="taxonomic scope" value="Bacteria"/>
</dbReference>
<organism evidence="1 2">
    <name type="scientific">Salipiger bermudensis (strain DSM 26914 / JCM 13377 / KCTC 12554 / HTCC2601)</name>
    <name type="common">Pelagibaca bermudensis</name>
    <dbReference type="NCBI Taxonomy" id="314265"/>
    <lineage>
        <taxon>Bacteria</taxon>
        <taxon>Pseudomonadati</taxon>
        <taxon>Pseudomonadota</taxon>
        <taxon>Alphaproteobacteria</taxon>
        <taxon>Rhodobacterales</taxon>
        <taxon>Roseobacteraceae</taxon>
        <taxon>Salipiger</taxon>
    </lineage>
</organism>
<dbReference type="STRING" id="314265.R2601_23930"/>
<reference evidence="1 2" key="1">
    <citation type="journal article" date="2010" name="J. Bacteriol.">
        <title>Genome sequences of Pelagibaca bermudensis HTCC2601T and Maritimibacter alkaliphilus HTCC2654T, the type strains of two marine Roseobacter genera.</title>
        <authorList>
            <person name="Thrash J.C."/>
            <person name="Cho J.C."/>
            <person name="Ferriera S."/>
            <person name="Johnson J."/>
            <person name="Vergin K.L."/>
            <person name="Giovannoni S.J."/>
        </authorList>
    </citation>
    <scope>NUCLEOTIDE SEQUENCE [LARGE SCALE GENOMIC DNA]</scope>
    <source>
        <strain evidence="2">DSM 26914 / JCM 13377 / KCTC 12554 / HTCC2601</strain>
    </source>
</reference>
<dbReference type="OrthoDB" id="7652971at2"/>
<dbReference type="Proteomes" id="UP000006230">
    <property type="component" value="Unassembled WGS sequence"/>
</dbReference>
<evidence type="ECO:0000313" key="1">
    <source>
        <dbReference type="EMBL" id="EAU43923.1"/>
    </source>
</evidence>